<dbReference type="OrthoDB" id="6115415at2"/>
<dbReference type="Pfam" id="PF22308">
    <property type="entry name" value="DUF6969"/>
    <property type="match status" value="1"/>
</dbReference>
<comment type="caution">
    <text evidence="2">The sequence shown here is derived from an EMBL/GenBank/DDBJ whole genome shotgun (WGS) entry which is preliminary data.</text>
</comment>
<dbReference type="AlphaFoldDB" id="A0A317C8W5"/>
<evidence type="ECO:0000259" key="1">
    <source>
        <dbReference type="Pfam" id="PF22308"/>
    </source>
</evidence>
<dbReference type="InterPro" id="IPR054242">
    <property type="entry name" value="DUF6969"/>
</dbReference>
<sequence>MDDLKHLSKESLSELLVIGQQLKIAALSLKKGGLNIVGECLKGQGDFYELSHYPQDDVYDAESKSQYYFHAHRGINGEYGHFHTFMRAPGMHASAKPIKNTSTEPWPSGNDALSHLVCISMNQEGVPIGLFTTNRWVTGEAWYRAEDVVPMIDQFEVDHAFPNLAVNLWISAMFRFYKSEIAELIVSRDEVIGEWQSKYLERDVFEDRDLEIASFKTIDVDQKIIAIQRALDA</sequence>
<gene>
    <name evidence="2" type="ORF">DKT75_13710</name>
</gene>
<protein>
    <recommendedName>
        <fullName evidence="1">DUF6969 domain-containing protein</fullName>
    </recommendedName>
</protein>
<accession>A0A317C8W5</accession>
<evidence type="ECO:0000313" key="3">
    <source>
        <dbReference type="Proteomes" id="UP000245506"/>
    </source>
</evidence>
<keyword evidence="3" id="KW-1185">Reference proteome</keyword>
<organism evidence="2 3">
    <name type="scientific">Leucothrix arctica</name>
    <dbReference type="NCBI Taxonomy" id="1481894"/>
    <lineage>
        <taxon>Bacteria</taxon>
        <taxon>Pseudomonadati</taxon>
        <taxon>Pseudomonadota</taxon>
        <taxon>Gammaproteobacteria</taxon>
        <taxon>Thiotrichales</taxon>
        <taxon>Thiotrichaceae</taxon>
        <taxon>Leucothrix</taxon>
    </lineage>
</organism>
<name>A0A317C8W5_9GAMM</name>
<evidence type="ECO:0000313" key="2">
    <source>
        <dbReference type="EMBL" id="PWQ94986.1"/>
    </source>
</evidence>
<proteinExistence type="predicted"/>
<reference evidence="2 3" key="1">
    <citation type="submission" date="2018-05" db="EMBL/GenBank/DDBJ databases">
        <title>Leucothrix arctica sp. nov., isolated from Arctic seawater.</title>
        <authorList>
            <person name="Choi A."/>
            <person name="Baek K."/>
        </authorList>
    </citation>
    <scope>NUCLEOTIDE SEQUENCE [LARGE SCALE GENOMIC DNA]</scope>
    <source>
        <strain evidence="2 3">IMCC9719</strain>
    </source>
</reference>
<dbReference type="RefSeq" id="WP_109824008.1">
    <property type="nucleotide sequence ID" value="NZ_QGKL01000037.1"/>
</dbReference>
<dbReference type="EMBL" id="QGKL01000037">
    <property type="protein sequence ID" value="PWQ94986.1"/>
    <property type="molecule type" value="Genomic_DNA"/>
</dbReference>
<feature type="domain" description="DUF6969" evidence="1">
    <location>
        <begin position="21"/>
        <end position="215"/>
    </location>
</feature>
<dbReference type="Proteomes" id="UP000245506">
    <property type="component" value="Unassembled WGS sequence"/>
</dbReference>